<reference evidence="1" key="1">
    <citation type="submission" date="2014-11" db="EMBL/GenBank/DDBJ databases">
        <authorList>
            <person name="Amaro Gonzalez C."/>
        </authorList>
    </citation>
    <scope>NUCLEOTIDE SEQUENCE</scope>
</reference>
<protein>
    <submittedName>
        <fullName evidence="1">Uncharacterized protein</fullName>
    </submittedName>
</protein>
<reference evidence="1" key="2">
    <citation type="journal article" date="2015" name="Fish Shellfish Immunol.">
        <title>Early steps in the European eel (Anguilla anguilla)-Vibrio vulnificus interaction in the gills: Role of the RtxA13 toxin.</title>
        <authorList>
            <person name="Callol A."/>
            <person name="Pajuelo D."/>
            <person name="Ebbesson L."/>
            <person name="Teles M."/>
            <person name="MacKenzie S."/>
            <person name="Amaro C."/>
        </authorList>
    </citation>
    <scope>NUCLEOTIDE SEQUENCE</scope>
</reference>
<dbReference type="EMBL" id="GBXM01022737">
    <property type="protein sequence ID" value="JAH85840.1"/>
    <property type="molecule type" value="Transcribed_RNA"/>
</dbReference>
<proteinExistence type="predicted"/>
<dbReference type="AlphaFoldDB" id="A0A0E9W8F9"/>
<name>A0A0E9W8F9_ANGAN</name>
<organism evidence="1">
    <name type="scientific">Anguilla anguilla</name>
    <name type="common">European freshwater eel</name>
    <name type="synonym">Muraena anguilla</name>
    <dbReference type="NCBI Taxonomy" id="7936"/>
    <lineage>
        <taxon>Eukaryota</taxon>
        <taxon>Metazoa</taxon>
        <taxon>Chordata</taxon>
        <taxon>Craniata</taxon>
        <taxon>Vertebrata</taxon>
        <taxon>Euteleostomi</taxon>
        <taxon>Actinopterygii</taxon>
        <taxon>Neopterygii</taxon>
        <taxon>Teleostei</taxon>
        <taxon>Anguilliformes</taxon>
        <taxon>Anguillidae</taxon>
        <taxon>Anguilla</taxon>
    </lineage>
</organism>
<accession>A0A0E9W8F9</accession>
<sequence>MVPSVSYLNLLPRRSAYLSLATNLEHIPRSVNINMKQK</sequence>
<evidence type="ECO:0000313" key="1">
    <source>
        <dbReference type="EMBL" id="JAH85840.1"/>
    </source>
</evidence>